<evidence type="ECO:0000313" key="3">
    <source>
        <dbReference type="Proteomes" id="UP001596447"/>
    </source>
</evidence>
<feature type="transmembrane region" description="Helical" evidence="1">
    <location>
        <begin position="43"/>
        <end position="70"/>
    </location>
</feature>
<keyword evidence="1" id="KW-0472">Membrane</keyword>
<keyword evidence="3" id="KW-1185">Reference proteome</keyword>
<evidence type="ECO:0000256" key="1">
    <source>
        <dbReference type="SAM" id="Phobius"/>
    </source>
</evidence>
<proteinExistence type="predicted"/>
<feature type="transmembrane region" description="Helical" evidence="1">
    <location>
        <begin position="118"/>
        <end position="136"/>
    </location>
</feature>
<protein>
    <submittedName>
        <fullName evidence="2">Uncharacterized protein</fullName>
    </submittedName>
</protein>
<sequence>MTAPSTDSRWWYWVAAAPLLAAFWLASVVWVGALVGLTDTPGLGAGLVVLPLVALGIPIAAVALVLPFALYRDVAVVRTVSEWDPSPTPYVAGAVGSLVAALAAIFGLAGHVPTDVRYGILLGCVLVWAGVALTYVGRRRRHVETTLDALRE</sequence>
<comment type="caution">
    <text evidence="2">The sequence shown here is derived from an EMBL/GenBank/DDBJ whole genome shotgun (WGS) entry which is preliminary data.</text>
</comment>
<feature type="transmembrane region" description="Helical" evidence="1">
    <location>
        <begin position="12"/>
        <end position="37"/>
    </location>
</feature>
<gene>
    <name evidence="2" type="ORF">ACFQJ9_16505</name>
</gene>
<accession>A0ABD5Z735</accession>
<keyword evidence="1" id="KW-1133">Transmembrane helix</keyword>
<feature type="transmembrane region" description="Helical" evidence="1">
    <location>
        <begin position="90"/>
        <end position="112"/>
    </location>
</feature>
<name>A0ABD5Z735_9EURY</name>
<dbReference type="AlphaFoldDB" id="A0ABD5Z735"/>
<dbReference type="Proteomes" id="UP001596447">
    <property type="component" value="Unassembled WGS sequence"/>
</dbReference>
<evidence type="ECO:0000313" key="2">
    <source>
        <dbReference type="EMBL" id="MFC7200986.1"/>
    </source>
</evidence>
<reference evidence="2 3" key="1">
    <citation type="journal article" date="2019" name="Int. J. Syst. Evol. Microbiol.">
        <title>The Global Catalogue of Microorganisms (GCM) 10K type strain sequencing project: providing services to taxonomists for standard genome sequencing and annotation.</title>
        <authorList>
            <consortium name="The Broad Institute Genomics Platform"/>
            <consortium name="The Broad Institute Genome Sequencing Center for Infectious Disease"/>
            <person name="Wu L."/>
            <person name="Ma J."/>
        </authorList>
    </citation>
    <scope>NUCLEOTIDE SEQUENCE [LARGE SCALE GENOMIC DNA]</scope>
    <source>
        <strain evidence="2 3">XZGYJ-43</strain>
    </source>
</reference>
<organism evidence="2 3">
    <name type="scientific">Halospeciosus flavus</name>
    <dbReference type="NCBI Taxonomy" id="3032283"/>
    <lineage>
        <taxon>Archaea</taxon>
        <taxon>Methanobacteriati</taxon>
        <taxon>Methanobacteriota</taxon>
        <taxon>Stenosarchaea group</taxon>
        <taxon>Halobacteria</taxon>
        <taxon>Halobacteriales</taxon>
        <taxon>Halobacteriaceae</taxon>
        <taxon>Halospeciosus</taxon>
    </lineage>
</organism>
<dbReference type="EMBL" id="JBHTAR010000011">
    <property type="protein sequence ID" value="MFC7200986.1"/>
    <property type="molecule type" value="Genomic_DNA"/>
</dbReference>
<dbReference type="RefSeq" id="WP_279527745.1">
    <property type="nucleotide sequence ID" value="NZ_CP122312.1"/>
</dbReference>
<keyword evidence="1" id="KW-0812">Transmembrane</keyword>